<dbReference type="PANTHER" id="PTHR11895:SF176">
    <property type="entry name" value="AMIDASE AMID-RELATED"/>
    <property type="match status" value="1"/>
</dbReference>
<gene>
    <name evidence="2" type="ORF">G1H11_21595</name>
</gene>
<dbReference type="SUPFAM" id="SSF75304">
    <property type="entry name" value="Amidase signature (AS) enzymes"/>
    <property type="match status" value="1"/>
</dbReference>
<dbReference type="PANTHER" id="PTHR11895">
    <property type="entry name" value="TRANSAMIDASE"/>
    <property type="match status" value="1"/>
</dbReference>
<dbReference type="InterPro" id="IPR000120">
    <property type="entry name" value="Amidase"/>
</dbReference>
<evidence type="ECO:0000313" key="2">
    <source>
        <dbReference type="EMBL" id="NED97897.1"/>
    </source>
</evidence>
<protein>
    <recommendedName>
        <fullName evidence="1">Amidase domain-containing protein</fullName>
    </recommendedName>
</protein>
<evidence type="ECO:0000313" key="3">
    <source>
        <dbReference type="Proteomes" id="UP000469185"/>
    </source>
</evidence>
<feature type="domain" description="Amidase" evidence="1">
    <location>
        <begin position="35"/>
        <end position="446"/>
    </location>
</feature>
<reference evidence="2 3" key="1">
    <citation type="submission" date="2020-02" db="EMBL/GenBank/DDBJ databases">
        <authorList>
            <person name="Li X.-J."/>
            <person name="Feng X.-M."/>
        </authorList>
    </citation>
    <scope>NUCLEOTIDE SEQUENCE [LARGE SCALE GENOMIC DNA]</scope>
    <source>
        <strain evidence="2 3">CGMCC 4.7225</strain>
    </source>
</reference>
<dbReference type="AlphaFoldDB" id="A0A6N9YSI1"/>
<sequence>MSRSPAAHSTHHLTEGSALWIGREIAEGRLDPVSLVDMCVDRAAGTEAEHVFITLTSARARREAEAGARRQRQGTPAGPLDGVPIAWKDLVDLRGIRTTAGSATTGTLAEAGAGADVVRNATTAGLVTIGKTNLSEFAFSGLGTNRHFGTPDNPRAPGRVPGGSSSGSAVAVALGLVPCAVGTDTSGSVRVPASFCGLVGFRPTWGRVCLTGVAPLAPTLDTVGPITRTVIDAIALDAVLAGGAVGLRRTQPPPGDVVVPRGPLVENLDPPVAEQFGIVLDRLCRDGWSIRRVRIPEIDDVAQLFEAVGTLVGAEAYRTRASAVHSADAALMDPRIRSRLLAGRTVLENHYPTLLARRAELRRRAQARLGPTLLVYPTVAVTAPRTTTVETDPRAFADANRRVLHNTMITSFLDFPSITLPGGMTSDGVPFGLSISGASGTDERVLWTAADAESSLASLADGGVTRAPLAACTACQPRV</sequence>
<dbReference type="InterPro" id="IPR036928">
    <property type="entry name" value="AS_sf"/>
</dbReference>
<dbReference type="EMBL" id="JAAGOB010000014">
    <property type="protein sequence ID" value="NED97897.1"/>
    <property type="molecule type" value="Genomic_DNA"/>
</dbReference>
<name>A0A6N9YSI1_9ACTN</name>
<evidence type="ECO:0000259" key="1">
    <source>
        <dbReference type="Pfam" id="PF01425"/>
    </source>
</evidence>
<keyword evidence="3" id="KW-1185">Reference proteome</keyword>
<organism evidence="2 3">
    <name type="scientific">Phytoactinopolyspora alkaliphila</name>
    <dbReference type="NCBI Taxonomy" id="1783498"/>
    <lineage>
        <taxon>Bacteria</taxon>
        <taxon>Bacillati</taxon>
        <taxon>Actinomycetota</taxon>
        <taxon>Actinomycetes</taxon>
        <taxon>Jiangellales</taxon>
        <taxon>Jiangellaceae</taxon>
        <taxon>Phytoactinopolyspora</taxon>
    </lineage>
</organism>
<accession>A0A6N9YSI1</accession>
<proteinExistence type="predicted"/>
<dbReference type="GO" id="GO:0003824">
    <property type="term" value="F:catalytic activity"/>
    <property type="evidence" value="ECO:0007669"/>
    <property type="project" value="InterPro"/>
</dbReference>
<dbReference type="Gene3D" id="3.90.1300.10">
    <property type="entry name" value="Amidase signature (AS) domain"/>
    <property type="match status" value="1"/>
</dbReference>
<dbReference type="RefSeq" id="WP_163820687.1">
    <property type="nucleotide sequence ID" value="NZ_JAAGOB010000014.1"/>
</dbReference>
<comment type="caution">
    <text evidence="2">The sequence shown here is derived from an EMBL/GenBank/DDBJ whole genome shotgun (WGS) entry which is preliminary data.</text>
</comment>
<dbReference type="InterPro" id="IPR023631">
    <property type="entry name" value="Amidase_dom"/>
</dbReference>
<dbReference type="Pfam" id="PF01425">
    <property type="entry name" value="Amidase"/>
    <property type="match status" value="1"/>
</dbReference>
<dbReference type="Proteomes" id="UP000469185">
    <property type="component" value="Unassembled WGS sequence"/>
</dbReference>